<comment type="caution">
    <text evidence="2">The sequence shown here is derived from an EMBL/GenBank/DDBJ whole genome shotgun (WGS) entry which is preliminary data.</text>
</comment>
<dbReference type="AlphaFoldDB" id="A0A399D1V9"/>
<dbReference type="CDD" id="cd15482">
    <property type="entry name" value="Sialidase_non-viral"/>
    <property type="match status" value="1"/>
</dbReference>
<dbReference type="Pfam" id="PF13088">
    <property type="entry name" value="BNR_2"/>
    <property type="match status" value="1"/>
</dbReference>
<reference evidence="2 3" key="1">
    <citation type="journal article" date="2015" name="Int. J. Syst. Evol. Microbiol.">
        <title>Mariniphaga sediminis sp. nov., isolated from coastal sediment.</title>
        <authorList>
            <person name="Wang F.Q."/>
            <person name="Shen Q.Y."/>
            <person name="Chen G.J."/>
            <person name="Du Z.J."/>
        </authorList>
    </citation>
    <scope>NUCLEOTIDE SEQUENCE [LARGE SCALE GENOMIC DNA]</scope>
    <source>
        <strain evidence="2 3">SY21</strain>
    </source>
</reference>
<accession>A0A399D1V9</accession>
<dbReference type="Gene3D" id="2.120.10.10">
    <property type="match status" value="1"/>
</dbReference>
<feature type="domain" description="Sialidase" evidence="1">
    <location>
        <begin position="63"/>
        <end position="328"/>
    </location>
</feature>
<keyword evidence="3" id="KW-1185">Reference proteome</keyword>
<evidence type="ECO:0000313" key="2">
    <source>
        <dbReference type="EMBL" id="RIH65456.1"/>
    </source>
</evidence>
<dbReference type="PANTHER" id="PTHR43752:SF2">
    <property type="entry name" value="BNR_ASP-BOX REPEAT FAMILY PROTEIN"/>
    <property type="match status" value="1"/>
</dbReference>
<dbReference type="RefSeq" id="WP_119349837.1">
    <property type="nucleotide sequence ID" value="NZ_QWET01000006.1"/>
</dbReference>
<name>A0A399D1V9_9BACT</name>
<dbReference type="InterPro" id="IPR011040">
    <property type="entry name" value="Sialidase"/>
</dbReference>
<protein>
    <submittedName>
        <fullName evidence="2">Sialidase</fullName>
    </submittedName>
</protein>
<dbReference type="SUPFAM" id="SSF50939">
    <property type="entry name" value="Sialidases"/>
    <property type="match status" value="1"/>
</dbReference>
<evidence type="ECO:0000259" key="1">
    <source>
        <dbReference type="Pfam" id="PF13088"/>
    </source>
</evidence>
<evidence type="ECO:0000313" key="3">
    <source>
        <dbReference type="Proteomes" id="UP000266441"/>
    </source>
</evidence>
<proteinExistence type="predicted"/>
<dbReference type="Proteomes" id="UP000266441">
    <property type="component" value="Unassembled WGS sequence"/>
</dbReference>
<dbReference type="InterPro" id="IPR036278">
    <property type="entry name" value="Sialidase_sf"/>
</dbReference>
<dbReference type="PANTHER" id="PTHR43752">
    <property type="entry name" value="BNR/ASP-BOX REPEAT FAMILY PROTEIN"/>
    <property type="match status" value="1"/>
</dbReference>
<organism evidence="2 3">
    <name type="scientific">Mariniphaga sediminis</name>
    <dbReference type="NCBI Taxonomy" id="1628158"/>
    <lineage>
        <taxon>Bacteria</taxon>
        <taxon>Pseudomonadati</taxon>
        <taxon>Bacteroidota</taxon>
        <taxon>Bacteroidia</taxon>
        <taxon>Marinilabiliales</taxon>
        <taxon>Prolixibacteraceae</taxon>
        <taxon>Mariniphaga</taxon>
    </lineage>
</organism>
<sequence length="345" mass="39336">MKKFFYYIFIIFFAIGITFPCACSSKKSSGEIEPKIIVSEFIYENAPFPQCHASTIVETGDGLLTAWFGGTKEKNPDVCIYTSERKDEKWSTPVLVADGIINDTLRYPCWNPVLFKRDNGDIILYYKVGPSPREWWGLYKISKDNGKTWSDEIPIPDNLLGPIKNKPERLADGTILYPTSYETNEYWTIYTETSDQNLNNWKKTEIDNNGFNAIQPAILFHKDGKIQMLCRSKEKSIVETWSDDNGKTWLSVQATSLPNNNSGFDAVTLNSGKHLLICNPVEKGRNKLSLLLSDDGKKWEDILVLEDQPEGEFSYPAIIQGTDGTIHITYTYNRKTVKYVQLVFI</sequence>
<gene>
    <name evidence="2" type="ORF">D1164_10060</name>
</gene>
<dbReference type="OrthoDB" id="384721at2"/>
<dbReference type="EMBL" id="QWET01000006">
    <property type="protein sequence ID" value="RIH65456.1"/>
    <property type="molecule type" value="Genomic_DNA"/>
</dbReference>